<sequence>MQIIQHPSKEQVRAYLAQRIAQRRQEDLPPPTPAEIRRQLGWSLCPHSGYAGALTFPSTVARLSALLCLAWFCSAFLPNNSR</sequence>
<dbReference type="Proteomes" id="UP000541535">
    <property type="component" value="Unassembled WGS sequence"/>
</dbReference>
<accession>A0A7W5FTZ5</accession>
<name>A0A7W5FTZ5_9BURK</name>
<evidence type="ECO:0000313" key="2">
    <source>
        <dbReference type="Proteomes" id="UP000541535"/>
    </source>
</evidence>
<reference evidence="1 2" key="1">
    <citation type="submission" date="2020-08" db="EMBL/GenBank/DDBJ databases">
        <title>Genomic Encyclopedia of Type Strains, Phase III (KMG-III): the genomes of soil and plant-associated and newly described type strains.</title>
        <authorList>
            <person name="Whitman W."/>
        </authorList>
    </citation>
    <scope>NUCLEOTIDE SEQUENCE [LARGE SCALE GENOMIC DNA]</scope>
    <source>
        <strain evidence="1 2">CECT 8897</strain>
    </source>
</reference>
<evidence type="ECO:0000313" key="1">
    <source>
        <dbReference type="EMBL" id="MBB3119405.1"/>
    </source>
</evidence>
<dbReference type="AlphaFoldDB" id="A0A7W5FTZ5"/>
<dbReference type="RefSeq" id="WP_183441247.1">
    <property type="nucleotide sequence ID" value="NZ_JACHXD010000006.1"/>
</dbReference>
<gene>
    <name evidence="1" type="ORF">FHS03_002457</name>
</gene>
<comment type="caution">
    <text evidence="1">The sequence shown here is derived from an EMBL/GenBank/DDBJ whole genome shotgun (WGS) entry which is preliminary data.</text>
</comment>
<protein>
    <submittedName>
        <fullName evidence="1">Uncharacterized protein</fullName>
    </submittedName>
</protein>
<organism evidence="1 2">
    <name type="scientific">Pseudoduganella violacea</name>
    <dbReference type="NCBI Taxonomy" id="1715466"/>
    <lineage>
        <taxon>Bacteria</taxon>
        <taxon>Pseudomonadati</taxon>
        <taxon>Pseudomonadota</taxon>
        <taxon>Betaproteobacteria</taxon>
        <taxon>Burkholderiales</taxon>
        <taxon>Oxalobacteraceae</taxon>
        <taxon>Telluria group</taxon>
        <taxon>Pseudoduganella</taxon>
    </lineage>
</organism>
<proteinExistence type="predicted"/>
<dbReference type="EMBL" id="JACHXD010000006">
    <property type="protein sequence ID" value="MBB3119405.1"/>
    <property type="molecule type" value="Genomic_DNA"/>
</dbReference>
<keyword evidence="2" id="KW-1185">Reference proteome</keyword>